<dbReference type="EMBL" id="QMQV01000010">
    <property type="protein sequence ID" value="RLE50244.1"/>
    <property type="molecule type" value="Genomic_DNA"/>
</dbReference>
<proteinExistence type="predicted"/>
<evidence type="ECO:0000313" key="2">
    <source>
        <dbReference type="Proteomes" id="UP000278475"/>
    </source>
</evidence>
<comment type="caution">
    <text evidence="1">The sequence shown here is derived from an EMBL/GenBank/DDBJ whole genome shotgun (WGS) entry which is preliminary data.</text>
</comment>
<sequence>MVKAIGIDPGTMSMDLYGFDDESGEVLIDEAIPREEITAKPKIVVDRLLEVQRRFGRIDAVVGPCGYGMPLKRACEASDADIALATFVTKEDVERRLRIVGLRGLMKILREAKELNVWFTPGVIHLTTVPAWRKANKIDMGTADKVYSVILAVKDQAERLGIRYDETSLILVEVGFAYTSAVAVDRGAIVDAMAGTAGFPSYMGMGFMDSELAYALANSLKGFSKMLLFSGGVAHVAGLDPFKTTPEEFVELAKVDEKVKRGYELMLESIVKDVASLLPSVKPREIVLSGRFTRISDFLKDVEDRLQRFFKELGLSVGVVKLKGRAKVAKEAAEGAALYANGIARGKYFELIKAMKLFESSGKLFDHVYLPREVVEKMEVFEKLS</sequence>
<dbReference type="Pfam" id="PF07318">
    <property type="entry name" value="DUF1464"/>
    <property type="match status" value="1"/>
</dbReference>
<dbReference type="InterPro" id="IPR043129">
    <property type="entry name" value="ATPase_NBD"/>
</dbReference>
<dbReference type="SUPFAM" id="SSF53067">
    <property type="entry name" value="Actin-like ATPase domain"/>
    <property type="match status" value="1"/>
</dbReference>
<organism evidence="1 2">
    <name type="scientific">Thermoproteota archaeon</name>
    <dbReference type="NCBI Taxonomy" id="2056631"/>
    <lineage>
        <taxon>Archaea</taxon>
        <taxon>Thermoproteota</taxon>
    </lineage>
</organism>
<accession>A0A497ESA3</accession>
<dbReference type="Gene3D" id="3.30.420.40">
    <property type="match status" value="1"/>
</dbReference>
<name>A0A497ESA3_9CREN</name>
<dbReference type="PIRSF" id="PIRSF009433">
    <property type="entry name" value="DUF1464"/>
    <property type="match status" value="1"/>
</dbReference>
<dbReference type="Proteomes" id="UP000278475">
    <property type="component" value="Unassembled WGS sequence"/>
</dbReference>
<dbReference type="AlphaFoldDB" id="A0A497ESA3"/>
<gene>
    <name evidence="1" type="ORF">DRJ31_02150</name>
</gene>
<evidence type="ECO:0000313" key="1">
    <source>
        <dbReference type="EMBL" id="RLE50244.1"/>
    </source>
</evidence>
<protein>
    <submittedName>
        <fullName evidence="1">DUF1464 domain-containing protein</fullName>
    </submittedName>
</protein>
<dbReference type="InterPro" id="IPR009927">
    <property type="entry name" value="DUF1464"/>
</dbReference>
<reference evidence="1 2" key="1">
    <citation type="submission" date="2018-06" db="EMBL/GenBank/DDBJ databases">
        <title>Extensive metabolic versatility and redundancy in microbially diverse, dynamic hydrothermal sediments.</title>
        <authorList>
            <person name="Dombrowski N."/>
            <person name="Teske A."/>
            <person name="Baker B.J."/>
        </authorList>
    </citation>
    <scope>NUCLEOTIDE SEQUENCE [LARGE SCALE GENOMIC DNA]</scope>
    <source>
        <strain evidence="1">B66_G16</strain>
    </source>
</reference>